<comment type="similarity">
    <text evidence="1">Belongs to the peptidase M13 family.</text>
</comment>
<evidence type="ECO:0000313" key="4">
    <source>
        <dbReference type="EMBL" id="DAA34245.1"/>
    </source>
</evidence>
<dbReference type="InterPro" id="IPR024079">
    <property type="entry name" value="MetalloPept_cat_dom_sf"/>
</dbReference>
<dbReference type="Gene3D" id="3.40.390.10">
    <property type="entry name" value="Collagenase (Catalytic Domain)"/>
    <property type="match status" value="1"/>
</dbReference>
<dbReference type="Pfam" id="PF05649">
    <property type="entry name" value="Peptidase_M13_N"/>
    <property type="match status" value="1"/>
</dbReference>
<dbReference type="GO" id="GO:0004222">
    <property type="term" value="F:metalloendopeptidase activity"/>
    <property type="evidence" value="ECO:0007669"/>
    <property type="project" value="InterPro"/>
</dbReference>
<dbReference type="GO" id="GO:0005886">
    <property type="term" value="C:plasma membrane"/>
    <property type="evidence" value="ECO:0007669"/>
    <property type="project" value="TreeGrafter"/>
</dbReference>
<dbReference type="PANTHER" id="PTHR11733">
    <property type="entry name" value="ZINC METALLOPROTEASE FAMILY M13 NEPRILYSIN-RELATED"/>
    <property type="match status" value="1"/>
</dbReference>
<dbReference type="InterPro" id="IPR042089">
    <property type="entry name" value="Peptidase_M13_dom_2"/>
</dbReference>
<evidence type="ECO:0000256" key="2">
    <source>
        <dbReference type="SAM" id="SignalP"/>
    </source>
</evidence>
<name>F0J8N1_AMBVA</name>
<dbReference type="InterPro" id="IPR008753">
    <property type="entry name" value="Peptidase_M13_N"/>
</dbReference>
<dbReference type="AlphaFoldDB" id="F0J8N1"/>
<dbReference type="InterPro" id="IPR000718">
    <property type="entry name" value="Peptidase_M13"/>
</dbReference>
<organism evidence="4">
    <name type="scientific">Amblyomma variegatum</name>
    <name type="common">Tropical bont tick</name>
    <dbReference type="NCBI Taxonomy" id="34610"/>
    <lineage>
        <taxon>Eukaryota</taxon>
        <taxon>Metazoa</taxon>
        <taxon>Ecdysozoa</taxon>
        <taxon>Arthropoda</taxon>
        <taxon>Chelicerata</taxon>
        <taxon>Arachnida</taxon>
        <taxon>Acari</taxon>
        <taxon>Parasitiformes</taxon>
        <taxon>Ixodida</taxon>
        <taxon>Ixodoidea</taxon>
        <taxon>Ixodidae</taxon>
        <taxon>Amblyomminae</taxon>
        <taxon>Amblyomma</taxon>
    </lineage>
</organism>
<accession>F0J8N1</accession>
<dbReference type="GO" id="GO:0016485">
    <property type="term" value="P:protein processing"/>
    <property type="evidence" value="ECO:0007669"/>
    <property type="project" value="TreeGrafter"/>
</dbReference>
<feature type="signal peptide" evidence="2">
    <location>
        <begin position="1"/>
        <end position="18"/>
    </location>
</feature>
<protein>
    <submittedName>
        <fullName evidence="4">Neprilysin</fullName>
    </submittedName>
</protein>
<dbReference type="SUPFAM" id="SSF55486">
    <property type="entry name" value="Metalloproteases ('zincins'), catalytic domain"/>
    <property type="match status" value="1"/>
</dbReference>
<feature type="domain" description="Peptidase M13 N-terminal" evidence="3">
    <location>
        <begin position="80"/>
        <end position="150"/>
    </location>
</feature>
<dbReference type="PANTHER" id="PTHR11733:SF241">
    <property type="entry name" value="GH26575P-RELATED"/>
    <property type="match status" value="1"/>
</dbReference>
<evidence type="ECO:0000259" key="3">
    <source>
        <dbReference type="Pfam" id="PF05649"/>
    </source>
</evidence>
<proteinExistence type="evidence at transcript level"/>
<keyword evidence="2" id="KW-0732">Signal</keyword>
<dbReference type="EMBL" id="BK007232">
    <property type="protein sequence ID" value="DAA34245.1"/>
    <property type="molecule type" value="mRNA"/>
</dbReference>
<feature type="chain" id="PRO_5003250752" evidence="2">
    <location>
        <begin position="19"/>
        <end position="172"/>
    </location>
</feature>
<dbReference type="PROSITE" id="PS51885">
    <property type="entry name" value="NEPRILYSIN"/>
    <property type="match status" value="1"/>
</dbReference>
<evidence type="ECO:0000256" key="1">
    <source>
        <dbReference type="ARBA" id="ARBA00007357"/>
    </source>
</evidence>
<dbReference type="Gene3D" id="1.10.1380.10">
    <property type="entry name" value="Neutral endopeptidase , domain2"/>
    <property type="match status" value="1"/>
</dbReference>
<feature type="non-terminal residue" evidence="4">
    <location>
        <position position="172"/>
    </location>
</feature>
<sequence length="172" mass="19466">MNILPVLSIFAWLSTVNSWKQPSLQEKIKHGREGDGTSPRPMNAGIFTAGAQERFYVCRSPVCKQRASLIKEYMNPYVDPCDDFYSYACGGWLRRTRIPEKKSSYGSFHILNDELLKILRASLERLTVKAGTQNVLGKLSVAYQACKKVPKLPDRYDVLFGIMNVSALSDWP</sequence>
<reference evidence="4" key="1">
    <citation type="journal article" date="2011" name="BMC Genomics">
        <title>A further insight into the sialome of the tropical bont tick, Amblyomma variegatum.</title>
        <authorList>
            <person name="Ribeiro J.M."/>
            <person name="Anderson J.M."/>
            <person name="Manoukis N.C."/>
            <person name="Meng Z."/>
            <person name="Francishetti I.M."/>
        </authorList>
    </citation>
    <scope>NUCLEOTIDE SEQUENCE</scope>
    <source>
        <strain evidence="4">Amb_var-432</strain>
        <tissue evidence="4">Salivary gland</tissue>
    </source>
</reference>